<proteinExistence type="predicted"/>
<dbReference type="OrthoDB" id="534431at2759"/>
<dbReference type="GO" id="GO:0005794">
    <property type="term" value="C:Golgi apparatus"/>
    <property type="evidence" value="ECO:0007669"/>
    <property type="project" value="TreeGrafter"/>
</dbReference>
<evidence type="ECO:0000313" key="3">
    <source>
        <dbReference type="Proteomes" id="UP000515151"/>
    </source>
</evidence>
<feature type="region of interest" description="Disordered" evidence="1">
    <location>
        <begin position="1"/>
        <end position="48"/>
    </location>
</feature>
<reference evidence="4" key="2">
    <citation type="submission" date="2025-08" db="UniProtKB">
        <authorList>
            <consortium name="RefSeq"/>
        </authorList>
    </citation>
    <scope>IDENTIFICATION</scope>
    <source>
        <tissue evidence="4">Leaf</tissue>
    </source>
</reference>
<reference evidence="3" key="1">
    <citation type="journal article" date="2020" name="Plant Biotechnol. J.">
        <title>The pomegranate (Punica granatum L.) draft genome dissects genetic divergence between soft- and hard-seeded cultivars.</title>
        <authorList>
            <person name="Luo X."/>
            <person name="Li H."/>
            <person name="Wu Z."/>
            <person name="Yao W."/>
            <person name="Zhao P."/>
            <person name="Cao D."/>
            <person name="Yu H."/>
            <person name="Li K."/>
            <person name="Poudel K."/>
            <person name="Zhao D."/>
            <person name="Zhang F."/>
            <person name="Xia X."/>
            <person name="Chen L."/>
            <person name="Wang Q."/>
            <person name="Jing D."/>
            <person name="Cao S."/>
        </authorList>
    </citation>
    <scope>NUCLEOTIDE SEQUENCE [LARGE SCALE GENOMIC DNA]</scope>
    <source>
        <strain evidence="3">cv. Tunisia</strain>
    </source>
</reference>
<evidence type="ECO:0000256" key="2">
    <source>
        <dbReference type="SAM" id="Phobius"/>
    </source>
</evidence>
<dbReference type="RefSeq" id="XP_031393367.1">
    <property type="nucleotide sequence ID" value="XM_031537507.1"/>
</dbReference>
<organism evidence="3 4">
    <name type="scientific">Punica granatum</name>
    <name type="common">Pomegranate</name>
    <dbReference type="NCBI Taxonomy" id="22663"/>
    <lineage>
        <taxon>Eukaryota</taxon>
        <taxon>Viridiplantae</taxon>
        <taxon>Streptophyta</taxon>
        <taxon>Embryophyta</taxon>
        <taxon>Tracheophyta</taxon>
        <taxon>Spermatophyta</taxon>
        <taxon>Magnoliopsida</taxon>
        <taxon>eudicotyledons</taxon>
        <taxon>Gunneridae</taxon>
        <taxon>Pentapetalae</taxon>
        <taxon>rosids</taxon>
        <taxon>malvids</taxon>
        <taxon>Myrtales</taxon>
        <taxon>Lythraceae</taxon>
        <taxon>Punica</taxon>
    </lineage>
</organism>
<keyword evidence="2" id="KW-1133">Transmembrane helix</keyword>
<dbReference type="GeneID" id="116205060"/>
<evidence type="ECO:0000256" key="1">
    <source>
        <dbReference type="SAM" id="MobiDB-lite"/>
    </source>
</evidence>
<feature type="compositionally biased region" description="Polar residues" evidence="1">
    <location>
        <begin position="39"/>
        <end position="48"/>
    </location>
</feature>
<feature type="compositionally biased region" description="Polar residues" evidence="1">
    <location>
        <begin position="7"/>
        <end position="28"/>
    </location>
</feature>
<keyword evidence="2" id="KW-0472">Membrane</keyword>
<protein>
    <submittedName>
        <fullName evidence="4">Protein LIKE COV 2 isoform X1</fullName>
    </submittedName>
</protein>
<keyword evidence="3" id="KW-1185">Reference proteome</keyword>
<gene>
    <name evidence="4" type="primary">LOC116205060</name>
</gene>
<keyword evidence="2" id="KW-0812">Transmembrane</keyword>
<dbReference type="InterPro" id="IPR007462">
    <property type="entry name" value="COV1-like"/>
</dbReference>
<feature type="compositionally biased region" description="Basic and acidic residues" evidence="1">
    <location>
        <begin position="29"/>
        <end position="38"/>
    </location>
</feature>
<feature type="transmembrane region" description="Helical" evidence="2">
    <location>
        <begin position="64"/>
        <end position="85"/>
    </location>
</feature>
<dbReference type="PANTHER" id="PTHR31876">
    <property type="entry name" value="COV-LIKE PROTEIN 1"/>
    <property type="match status" value="1"/>
</dbReference>
<dbReference type="Pfam" id="PF04367">
    <property type="entry name" value="DUF502"/>
    <property type="match status" value="1"/>
</dbReference>
<dbReference type="AlphaFoldDB" id="A0A6P8D8H0"/>
<accession>A0A6P8D8H0</accession>
<dbReference type="PANTHER" id="PTHR31876:SF26">
    <property type="entry name" value="PROTEIN LIKE COV 2"/>
    <property type="match status" value="1"/>
</dbReference>
<feature type="transmembrane region" description="Helical" evidence="2">
    <location>
        <begin position="137"/>
        <end position="163"/>
    </location>
</feature>
<dbReference type="Proteomes" id="UP000515151">
    <property type="component" value="Chromosome 4"/>
</dbReference>
<sequence>MADDKQSTSIPLTEHSGLSKSGNSASDTSLHDPEDAQKSRPSSPNSSTRKACYAVLQSWVSKKFMTGCVVLFPVAVTFFVTWWFIQFVDGFFSPIYERLGIDIFVPPIYLNTNGLEGRKTASLDGIMCMMPMLSLGFVTSLIFIFFIGIFASSWMGATVFWVGEWFIKRMPFMKHIYSASKQISAAISPDQNTTAFKEVAIIRHPRLGEYAFGFITSSVILQRDDGDEELCSVYVPTNHLYIGDVFLVNSDEIIRPNLSIREGIEIIVSVGMTMPQVISPIERIPHQNSRIPLNRMM</sequence>
<name>A0A6P8D8H0_PUNGR</name>
<evidence type="ECO:0000313" key="4">
    <source>
        <dbReference type="RefSeq" id="XP_031393367.1"/>
    </source>
</evidence>